<sequence length="76" mass="8565">MISYLGLSHRRRMGTIFTTRTIKQSIPWRLKRISSVCTGTNAVAVQAHRLLSSSLHLLLVEKSTSTVCVRRVLNLT</sequence>
<dbReference type="EMBL" id="LR031570">
    <property type="protein sequence ID" value="VDC73030.1"/>
    <property type="molecule type" value="Genomic_DNA"/>
</dbReference>
<accession>A0A3P5ZK89</accession>
<proteinExistence type="predicted"/>
<evidence type="ECO:0000313" key="1">
    <source>
        <dbReference type="EMBL" id="VDC73030.1"/>
    </source>
</evidence>
<name>A0A3P5ZK89_BRACM</name>
<organism evidence="1">
    <name type="scientific">Brassica campestris</name>
    <name type="common">Field mustard</name>
    <dbReference type="NCBI Taxonomy" id="3711"/>
    <lineage>
        <taxon>Eukaryota</taxon>
        <taxon>Viridiplantae</taxon>
        <taxon>Streptophyta</taxon>
        <taxon>Embryophyta</taxon>
        <taxon>Tracheophyta</taxon>
        <taxon>Spermatophyta</taxon>
        <taxon>Magnoliopsida</taxon>
        <taxon>eudicotyledons</taxon>
        <taxon>Gunneridae</taxon>
        <taxon>Pentapetalae</taxon>
        <taxon>rosids</taxon>
        <taxon>malvids</taxon>
        <taxon>Brassicales</taxon>
        <taxon>Brassicaceae</taxon>
        <taxon>Brassiceae</taxon>
        <taxon>Brassica</taxon>
    </lineage>
</organism>
<protein>
    <submittedName>
        <fullName evidence="1">Uncharacterized protein</fullName>
    </submittedName>
</protein>
<gene>
    <name evidence="1" type="ORF">BRAA05T22744Z</name>
</gene>
<dbReference type="AlphaFoldDB" id="A0A3P5ZK89"/>
<reference evidence="1" key="1">
    <citation type="submission" date="2018-11" db="EMBL/GenBank/DDBJ databases">
        <authorList>
            <consortium name="Genoscope - CEA"/>
            <person name="William W."/>
        </authorList>
    </citation>
    <scope>NUCLEOTIDE SEQUENCE</scope>
</reference>